<dbReference type="Proteomes" id="UP000633619">
    <property type="component" value="Unassembled WGS sequence"/>
</dbReference>
<dbReference type="RefSeq" id="WP_181731392.1">
    <property type="nucleotide sequence ID" value="NZ_JACEIR010000002.1"/>
</dbReference>
<accession>A0A8I1A5X0</accession>
<proteinExistence type="predicted"/>
<reference evidence="3 4" key="1">
    <citation type="submission" date="2020-12" db="EMBL/GenBank/DDBJ databases">
        <title>WGS of Thermoactinomyces spp.</title>
        <authorList>
            <person name="Cheng K."/>
        </authorList>
    </citation>
    <scope>NUCLEOTIDE SEQUENCE [LARGE SCALE GENOMIC DNA]</scope>
    <source>
        <strain evidence="4">CICC 10671\DSM 43846</strain>
    </source>
</reference>
<feature type="active site" description="Acyl-thioester intermediate" evidence="2">
    <location>
        <position position="176"/>
    </location>
</feature>
<name>A0A8I1A5X0_THEIN</name>
<dbReference type="InterPro" id="IPR023365">
    <property type="entry name" value="Sortase_dom-sf"/>
</dbReference>
<sequence>MRTVAWLLILAGGIFFCYNMYHWQKETSVVEQNEQLAASVAPDWHVQTTMPSLKQGIPVPPPPVRQGEKLGELVIPKLGRILPIVKGTDPDSLKKGVGLYQGHGTVYPGDTGHVVLSGHRDTVFRDLGKLKIGDRLYIKYGNHLFTYQIRKSWITHADDRTVIVPISHPVLTLSTCYPFDFVGDAPDRYIIRAELIQIQEGENEDDHRSRIDQSR</sequence>
<dbReference type="SUPFAM" id="SSF63817">
    <property type="entry name" value="Sortase"/>
    <property type="match status" value="1"/>
</dbReference>
<evidence type="ECO:0000313" key="4">
    <source>
        <dbReference type="Proteomes" id="UP000633619"/>
    </source>
</evidence>
<evidence type="ECO:0000256" key="1">
    <source>
        <dbReference type="ARBA" id="ARBA00022801"/>
    </source>
</evidence>
<feature type="active site" description="Proton donor/acceptor" evidence="2">
    <location>
        <position position="119"/>
    </location>
</feature>
<dbReference type="Pfam" id="PF04203">
    <property type="entry name" value="Sortase"/>
    <property type="match status" value="1"/>
</dbReference>
<dbReference type="InterPro" id="IPR041999">
    <property type="entry name" value="Sortase_D_1"/>
</dbReference>
<keyword evidence="1" id="KW-0378">Hydrolase</keyword>
<dbReference type="InterPro" id="IPR005754">
    <property type="entry name" value="Sortase"/>
</dbReference>
<keyword evidence="4" id="KW-1185">Reference proteome</keyword>
<dbReference type="GO" id="GO:0016787">
    <property type="term" value="F:hydrolase activity"/>
    <property type="evidence" value="ECO:0007669"/>
    <property type="project" value="UniProtKB-KW"/>
</dbReference>
<comment type="caution">
    <text evidence="3">The sequence shown here is derived from an EMBL/GenBank/DDBJ whole genome shotgun (WGS) entry which is preliminary data.</text>
</comment>
<protein>
    <submittedName>
        <fullName evidence="3">Class D sortase</fullName>
    </submittedName>
</protein>
<dbReference type="EMBL" id="JAECVW010000003">
    <property type="protein sequence ID" value="MBH8595073.1"/>
    <property type="molecule type" value="Genomic_DNA"/>
</dbReference>
<dbReference type="NCBIfam" id="TIGR01076">
    <property type="entry name" value="sortase_fam"/>
    <property type="match status" value="1"/>
</dbReference>
<gene>
    <name evidence="3" type="ORF">I8U20_06970</name>
</gene>
<evidence type="ECO:0000256" key="2">
    <source>
        <dbReference type="PIRSR" id="PIRSR605754-1"/>
    </source>
</evidence>
<dbReference type="InterPro" id="IPR053525">
    <property type="entry name" value="Sortase_D"/>
</dbReference>
<organism evidence="3 4">
    <name type="scientific">Thermoactinomyces intermedius</name>
    <dbReference type="NCBI Taxonomy" id="2024"/>
    <lineage>
        <taxon>Bacteria</taxon>
        <taxon>Bacillati</taxon>
        <taxon>Bacillota</taxon>
        <taxon>Bacilli</taxon>
        <taxon>Bacillales</taxon>
        <taxon>Thermoactinomycetaceae</taxon>
        <taxon>Thermoactinomyces</taxon>
    </lineage>
</organism>
<dbReference type="NCBIfam" id="NF033746">
    <property type="entry name" value="class_D_sortase"/>
    <property type="match status" value="1"/>
</dbReference>
<dbReference type="AlphaFoldDB" id="A0A8I1A5X0"/>
<dbReference type="Gene3D" id="2.40.260.10">
    <property type="entry name" value="Sortase"/>
    <property type="match status" value="1"/>
</dbReference>
<dbReference type="CDD" id="cd05828">
    <property type="entry name" value="Sortase_D_1"/>
    <property type="match status" value="1"/>
</dbReference>
<evidence type="ECO:0000313" key="3">
    <source>
        <dbReference type="EMBL" id="MBH8595073.1"/>
    </source>
</evidence>